<reference evidence="1" key="1">
    <citation type="journal article" date="2021" name="Proc. Natl. Acad. Sci. U.S.A.">
        <title>A Catalog of Tens of Thousands of Viruses from Human Metagenomes Reveals Hidden Associations with Chronic Diseases.</title>
        <authorList>
            <person name="Tisza M.J."/>
            <person name="Buck C.B."/>
        </authorList>
    </citation>
    <scope>NUCLEOTIDE SEQUENCE</scope>
    <source>
        <strain evidence="1">Cttma3</strain>
    </source>
</reference>
<protein>
    <submittedName>
        <fullName evidence="1">Uncharacterized protein</fullName>
    </submittedName>
</protein>
<sequence>MAGVCDNLIKKDIAPSCDDPIVPGIEQEGVIANRADVDFSATTFNSTRNNVIETLAMKSGKKAYKVVVYGGTPFTGTNVALATGTYRNTFTNTVNMVVLANDPDVCGDIIDGLANGEFVVVLENKSKGLQKETNPGDSAFQVYGYYQGLKAAEISSDKYSEDTDGGWSVSLTETKVPKSALFLYKTSYETTKAAVDALTSAVGG</sequence>
<name>A0A8S5V8P5_9CAUD</name>
<proteinExistence type="predicted"/>
<organism evidence="1">
    <name type="scientific">Siphoviridae sp. cttma3</name>
    <dbReference type="NCBI Taxonomy" id="2825708"/>
    <lineage>
        <taxon>Viruses</taxon>
        <taxon>Duplodnaviria</taxon>
        <taxon>Heunggongvirae</taxon>
        <taxon>Uroviricota</taxon>
        <taxon>Caudoviricetes</taxon>
    </lineage>
</organism>
<dbReference type="EMBL" id="BK016222">
    <property type="protein sequence ID" value="DAG03092.1"/>
    <property type="molecule type" value="Genomic_DNA"/>
</dbReference>
<evidence type="ECO:0000313" key="1">
    <source>
        <dbReference type="EMBL" id="DAG03092.1"/>
    </source>
</evidence>
<accession>A0A8S5V8P5</accession>